<comment type="caution">
    <text evidence="3">The sequence shown here is derived from an EMBL/GenBank/DDBJ whole genome shotgun (WGS) entry which is preliminary data.</text>
</comment>
<dbReference type="Pfam" id="PF00534">
    <property type="entry name" value="Glycos_transf_1"/>
    <property type="match status" value="1"/>
</dbReference>
<dbReference type="InterPro" id="IPR050194">
    <property type="entry name" value="Glycosyltransferase_grp1"/>
</dbReference>
<evidence type="ECO:0000313" key="4">
    <source>
        <dbReference type="Proteomes" id="UP000078090"/>
    </source>
</evidence>
<dbReference type="EMBL" id="LUUG01000071">
    <property type="protein sequence ID" value="OAI04484.1"/>
    <property type="molecule type" value="Genomic_DNA"/>
</dbReference>
<dbReference type="InterPro" id="IPR001296">
    <property type="entry name" value="Glyco_trans_1"/>
</dbReference>
<sequence>MKTDINAVIVTNVPAPYRVPVWRKVAQAEGISLSLIFCAPPHIDTVLDTSDYGFVSYFLTGRYQAMERRFMHCDPGVWSLLNQLRPDVVITTGYIPTFLFSFAWAIAHGVPHVVMTDGTAKSELSLSWLHRLVRRIVFKFSSAFIGACDGSRSLFRQYGVLESRIYKSCLCADNERFSIPLSTAPKDFIYCGRFVSHKRPIFALQVARETAIRLGRKTSIDFVGSGDMEAEMRAYAGNISEYVDCHFLGYATQTELPKLYADAKIFLFPSEWDPWGVVANEACASGLPVIVSPHAGVAGELVADNENGFIRELDVELWAEAAVTLLSDRALYGRFSENCRLRVAEYSFDNSALGITDAIMQAYHEH</sequence>
<organism evidence="3 4">
    <name type="scientific">Methylomonas methanica</name>
    <dbReference type="NCBI Taxonomy" id="421"/>
    <lineage>
        <taxon>Bacteria</taxon>
        <taxon>Pseudomonadati</taxon>
        <taxon>Pseudomonadota</taxon>
        <taxon>Gammaproteobacteria</taxon>
        <taxon>Methylococcales</taxon>
        <taxon>Methylococcaceae</taxon>
        <taxon>Methylomonas</taxon>
    </lineage>
</organism>
<dbReference type="RefSeq" id="WP_064008697.1">
    <property type="nucleotide sequence ID" value="NZ_LUUG01000071.1"/>
</dbReference>
<dbReference type="SUPFAM" id="SSF53756">
    <property type="entry name" value="UDP-Glycosyltransferase/glycogen phosphorylase"/>
    <property type="match status" value="1"/>
</dbReference>
<evidence type="ECO:0000259" key="2">
    <source>
        <dbReference type="Pfam" id="PF13579"/>
    </source>
</evidence>
<protein>
    <submittedName>
        <fullName evidence="3">Uncharacterized protein</fullName>
    </submittedName>
</protein>
<name>A0A177MG56_METMH</name>
<dbReference type="OrthoDB" id="9792269at2"/>
<feature type="domain" description="Glycosyl transferase family 1" evidence="1">
    <location>
        <begin position="174"/>
        <end position="340"/>
    </location>
</feature>
<evidence type="ECO:0000259" key="1">
    <source>
        <dbReference type="Pfam" id="PF00534"/>
    </source>
</evidence>
<dbReference type="Gene3D" id="3.40.50.2000">
    <property type="entry name" value="Glycogen Phosphorylase B"/>
    <property type="match status" value="2"/>
</dbReference>
<dbReference type="AlphaFoldDB" id="A0A177MG56"/>
<dbReference type="InterPro" id="IPR028098">
    <property type="entry name" value="Glyco_trans_4-like_N"/>
</dbReference>
<dbReference type="Proteomes" id="UP000078090">
    <property type="component" value="Unassembled WGS sequence"/>
</dbReference>
<accession>A0A177MG56</accession>
<dbReference type="CDD" id="cd03801">
    <property type="entry name" value="GT4_PimA-like"/>
    <property type="match status" value="1"/>
</dbReference>
<dbReference type="PANTHER" id="PTHR45947">
    <property type="entry name" value="SULFOQUINOVOSYL TRANSFERASE SQD2"/>
    <property type="match status" value="1"/>
</dbReference>
<reference evidence="3 4" key="1">
    <citation type="submission" date="2016-03" db="EMBL/GenBank/DDBJ databases">
        <authorList>
            <person name="Ploux O."/>
        </authorList>
    </citation>
    <scope>NUCLEOTIDE SEQUENCE [LARGE SCALE GENOMIC DNA]</scope>
    <source>
        <strain evidence="3 4">R-45363</strain>
    </source>
</reference>
<dbReference type="GO" id="GO:0016757">
    <property type="term" value="F:glycosyltransferase activity"/>
    <property type="evidence" value="ECO:0007669"/>
    <property type="project" value="InterPro"/>
</dbReference>
<gene>
    <name evidence="3" type="ORF">A1332_01935</name>
</gene>
<dbReference type="Pfam" id="PF13579">
    <property type="entry name" value="Glyco_trans_4_4"/>
    <property type="match status" value="1"/>
</dbReference>
<dbReference type="PANTHER" id="PTHR45947:SF3">
    <property type="entry name" value="SULFOQUINOVOSYL TRANSFERASE SQD2"/>
    <property type="match status" value="1"/>
</dbReference>
<feature type="domain" description="Glycosyltransferase subfamily 4-like N-terminal" evidence="2">
    <location>
        <begin position="75"/>
        <end position="164"/>
    </location>
</feature>
<evidence type="ECO:0000313" key="3">
    <source>
        <dbReference type="EMBL" id="OAI04484.1"/>
    </source>
</evidence>
<proteinExistence type="predicted"/>